<keyword evidence="1" id="KW-0812">Transmembrane</keyword>
<dbReference type="PANTHER" id="PTHR43155">
    <property type="entry name" value="CYCLIC DI-GMP PHOSPHODIESTERASE PA4108-RELATED"/>
    <property type="match status" value="1"/>
</dbReference>
<dbReference type="Pfam" id="PF01590">
    <property type="entry name" value="GAF"/>
    <property type="match status" value="1"/>
</dbReference>
<dbReference type="InterPro" id="IPR003018">
    <property type="entry name" value="GAF"/>
</dbReference>
<dbReference type="PROSITE" id="PS51832">
    <property type="entry name" value="HD_GYP"/>
    <property type="match status" value="1"/>
</dbReference>
<reference evidence="3 4" key="1">
    <citation type="submission" date="2021-05" db="EMBL/GenBank/DDBJ databases">
        <title>The draft genome of Geobacter luticola JCM 17780.</title>
        <authorList>
            <person name="Xu Z."/>
            <person name="Masuda Y."/>
            <person name="Itoh H."/>
            <person name="Senoo K."/>
        </authorList>
    </citation>
    <scope>NUCLEOTIDE SEQUENCE [LARGE SCALE GENOMIC DNA]</scope>
    <source>
        <strain evidence="3 4">JCM 17780</strain>
    </source>
</reference>
<proteinExistence type="predicted"/>
<gene>
    <name evidence="3" type="ORF">KI810_13165</name>
</gene>
<dbReference type="PANTHER" id="PTHR43155:SF2">
    <property type="entry name" value="CYCLIC DI-GMP PHOSPHODIESTERASE PA4108"/>
    <property type="match status" value="1"/>
</dbReference>
<dbReference type="SUPFAM" id="SSF109604">
    <property type="entry name" value="HD-domain/PDEase-like"/>
    <property type="match status" value="1"/>
</dbReference>
<dbReference type="RefSeq" id="WP_214176015.1">
    <property type="nucleotide sequence ID" value="NZ_JAHCVK010000006.1"/>
</dbReference>
<keyword evidence="4" id="KW-1185">Reference proteome</keyword>
<dbReference type="Proteomes" id="UP000756860">
    <property type="component" value="Unassembled WGS sequence"/>
</dbReference>
<dbReference type="Gene3D" id="1.10.3210.10">
    <property type="entry name" value="Hypothetical protein af1432"/>
    <property type="match status" value="1"/>
</dbReference>
<dbReference type="NCBIfam" id="TIGR00277">
    <property type="entry name" value="HDIG"/>
    <property type="match status" value="1"/>
</dbReference>
<sequence length="642" mass="72046">MPKPLYNSRIVDTYIKLIKRRYSYINIGDLLGFAGMKPYEVADQGHWFTQEQINLFHERLKKLTGNTDIAREAGRFAASPEAIGVMRQYVLGLVGPAKAYDMVGSASTKFTRSSRYESRKIADNRIEVTVTPNEGVTEEPFQCANRTGFFEAVSMIFNYELPRIDHPECIFAGGKVCRYTISWQKNLSSVWRRVRNATALLAVVAVFASLFVNKWFAVGTVLPVAIVVVLLLTLVAEHLEKKEMKTSLDNLWNSSDQLLDQINMNYNNALMANEIGQAISRQTNVDDILTNVVQILEKRLDYDRGLILLTNREKDRLVFRAGFGYSDEQLGLLKKTAFHLNRPESKGAFVVALREQRPLLINDVNEIEGDLSPRSLAFVNKLGAQSFICCPIVCEDEGLGVLAVDHLKSKRPLLQSDMSLLMGIAPVIGISIRNADLIDARGRQFRSILKVMAASIDARDPLTAGHSEKVTEYALGICSELGLSGEHRELIRVAALLHDYGKIGVPDAILKKNGMLTDDEYEIVKTHSYKTREILEQISFEGVFSKVPEIAGSHHEKIDGSGYPQGLRGKEIPLGARIIAVADFFEAITAKRHYRDPMTIEEAFRLLREEGGRHFDRRLVEALISYYNKSYGDNSPHAVSWS</sequence>
<dbReference type="SMART" id="SM00471">
    <property type="entry name" value="HDc"/>
    <property type="match status" value="1"/>
</dbReference>
<dbReference type="SUPFAM" id="SSF55781">
    <property type="entry name" value="GAF domain-like"/>
    <property type="match status" value="1"/>
</dbReference>
<evidence type="ECO:0000313" key="3">
    <source>
        <dbReference type="EMBL" id="MBT0654013.1"/>
    </source>
</evidence>
<feature type="transmembrane region" description="Helical" evidence="1">
    <location>
        <begin position="218"/>
        <end position="236"/>
    </location>
</feature>
<comment type="caution">
    <text evidence="3">The sequence shown here is derived from an EMBL/GenBank/DDBJ whole genome shotgun (WGS) entry which is preliminary data.</text>
</comment>
<protein>
    <submittedName>
        <fullName evidence="3">HD domain-containing protein</fullName>
    </submittedName>
</protein>
<dbReference type="InterPro" id="IPR006675">
    <property type="entry name" value="HDIG_dom"/>
</dbReference>
<dbReference type="SMART" id="SM00065">
    <property type="entry name" value="GAF"/>
    <property type="match status" value="1"/>
</dbReference>
<dbReference type="Pfam" id="PF13487">
    <property type="entry name" value="HD_5"/>
    <property type="match status" value="1"/>
</dbReference>
<accession>A0ABS5SF85</accession>
<keyword evidence="1" id="KW-1133">Transmembrane helix</keyword>
<dbReference type="InterPro" id="IPR003607">
    <property type="entry name" value="HD/PDEase_dom"/>
</dbReference>
<dbReference type="InterPro" id="IPR029016">
    <property type="entry name" value="GAF-like_dom_sf"/>
</dbReference>
<dbReference type="EMBL" id="JAHCVK010000006">
    <property type="protein sequence ID" value="MBT0654013.1"/>
    <property type="molecule type" value="Genomic_DNA"/>
</dbReference>
<organism evidence="3 4">
    <name type="scientific">Geomobilimonas luticola</name>
    <dbReference type="NCBI Taxonomy" id="1114878"/>
    <lineage>
        <taxon>Bacteria</taxon>
        <taxon>Pseudomonadati</taxon>
        <taxon>Thermodesulfobacteriota</taxon>
        <taxon>Desulfuromonadia</taxon>
        <taxon>Geobacterales</taxon>
        <taxon>Geobacteraceae</taxon>
        <taxon>Geomobilimonas</taxon>
    </lineage>
</organism>
<dbReference type="CDD" id="cd00077">
    <property type="entry name" value="HDc"/>
    <property type="match status" value="1"/>
</dbReference>
<name>A0ABS5SF85_9BACT</name>
<evidence type="ECO:0000259" key="2">
    <source>
        <dbReference type="PROSITE" id="PS51832"/>
    </source>
</evidence>
<keyword evidence="1" id="KW-0472">Membrane</keyword>
<feature type="domain" description="HD-GYP" evidence="2">
    <location>
        <begin position="441"/>
        <end position="639"/>
    </location>
</feature>
<evidence type="ECO:0000313" key="4">
    <source>
        <dbReference type="Proteomes" id="UP000756860"/>
    </source>
</evidence>
<dbReference type="Gene3D" id="3.30.450.40">
    <property type="match status" value="1"/>
</dbReference>
<evidence type="ECO:0000256" key="1">
    <source>
        <dbReference type="SAM" id="Phobius"/>
    </source>
</evidence>
<dbReference type="InterPro" id="IPR037522">
    <property type="entry name" value="HD_GYP_dom"/>
</dbReference>